<dbReference type="Gene3D" id="3.40.50.1820">
    <property type="entry name" value="alpha/beta hydrolase"/>
    <property type="match status" value="1"/>
</dbReference>
<dbReference type="EMBL" id="ML220114">
    <property type="protein sequence ID" value="TGZ82690.1"/>
    <property type="molecule type" value="Genomic_DNA"/>
</dbReference>
<dbReference type="PANTHER" id="PTHR48081:SF31">
    <property type="entry name" value="STERYL ACETYL HYDROLASE MUG81-RELATED"/>
    <property type="match status" value="1"/>
</dbReference>
<dbReference type="AlphaFoldDB" id="A0A4S2N0W7"/>
<accession>A0A4S2N0W7</accession>
<dbReference type="InterPro" id="IPR029058">
    <property type="entry name" value="AB_hydrolase_fold"/>
</dbReference>
<sequence>MTRSVSSESPKSSFSVSGSKTTTEDEIFISNPDYGKLTFVESFSMKLIPLYLLSVTIPTVLIRRLFSPFISRPLPYLTRDIGITALREGRSFLNARQSRSIKGPGLRHIKAVLSSPRFSSIRAETLYQRIGAKTWAGDLFVLDTRQNSAGEARITGDEDVVIYYLHGGAYCVFQPGNFAIFIMRMLEAVMAGLEKMRRGEGSGNRGFRIALLGLDYSLAPETPFPGQLIQAESAYRWLVEDMRVPAGDIGKLVVLGDSAGGNLALALFTHFFNHPHPALPPPPPAIPRPTSLFLLSPWTAFTDSSPSFKQNAYVDMLHLSVLHYAVDAFRGPHSLTDPHFLYYAEFTHPVSTAGTNLPPRLFKNILPKRTWVHAGDSELLIWDIEKFVETARGEGMEVRYEVVEDGMHDPALVESTLPFRKDIGKYLKARVKVERDEVRWGKGVEGLLRAGERVGSEIAGWGVGGDGDIVEG</sequence>
<evidence type="ECO:0000313" key="4">
    <source>
        <dbReference type="Proteomes" id="UP000298138"/>
    </source>
</evidence>
<keyword evidence="4" id="KW-1185">Reference proteome</keyword>
<dbReference type="Pfam" id="PF07859">
    <property type="entry name" value="Abhydrolase_3"/>
    <property type="match status" value="1"/>
</dbReference>
<proteinExistence type="predicted"/>
<name>A0A4S2N0W7_9PEZI</name>
<dbReference type="OrthoDB" id="2152029at2759"/>
<dbReference type="STRING" id="341454.A0A4S2N0W7"/>
<organism evidence="3 4">
    <name type="scientific">Ascodesmis nigricans</name>
    <dbReference type="NCBI Taxonomy" id="341454"/>
    <lineage>
        <taxon>Eukaryota</taxon>
        <taxon>Fungi</taxon>
        <taxon>Dikarya</taxon>
        <taxon>Ascomycota</taxon>
        <taxon>Pezizomycotina</taxon>
        <taxon>Pezizomycetes</taxon>
        <taxon>Pezizales</taxon>
        <taxon>Ascodesmidaceae</taxon>
        <taxon>Ascodesmis</taxon>
    </lineage>
</organism>
<keyword evidence="1 3" id="KW-0378">Hydrolase</keyword>
<dbReference type="InParanoid" id="A0A4S2N0W7"/>
<protein>
    <submittedName>
        <fullName evidence="3">Alpha/beta-hydrolase</fullName>
    </submittedName>
</protein>
<evidence type="ECO:0000259" key="2">
    <source>
        <dbReference type="Pfam" id="PF07859"/>
    </source>
</evidence>
<dbReference type="PANTHER" id="PTHR48081">
    <property type="entry name" value="AB HYDROLASE SUPERFAMILY PROTEIN C4A8.06C"/>
    <property type="match status" value="1"/>
</dbReference>
<dbReference type="InterPro" id="IPR050300">
    <property type="entry name" value="GDXG_lipolytic_enzyme"/>
</dbReference>
<evidence type="ECO:0000313" key="3">
    <source>
        <dbReference type="EMBL" id="TGZ82690.1"/>
    </source>
</evidence>
<reference evidence="3 4" key="1">
    <citation type="submission" date="2019-04" db="EMBL/GenBank/DDBJ databases">
        <title>Comparative genomics and transcriptomics to analyze fruiting body development in filamentous ascomycetes.</title>
        <authorList>
            <consortium name="DOE Joint Genome Institute"/>
            <person name="Lutkenhaus R."/>
            <person name="Traeger S."/>
            <person name="Breuer J."/>
            <person name="Kuo A."/>
            <person name="Lipzen A."/>
            <person name="Pangilinan J."/>
            <person name="Dilworth D."/>
            <person name="Sandor L."/>
            <person name="Poggeler S."/>
            <person name="Barry K."/>
            <person name="Grigoriev I.V."/>
            <person name="Nowrousian M."/>
        </authorList>
    </citation>
    <scope>NUCLEOTIDE SEQUENCE [LARGE SCALE GENOMIC DNA]</scope>
    <source>
        <strain evidence="3 4">CBS 389.68</strain>
    </source>
</reference>
<feature type="domain" description="Alpha/beta hydrolase fold-3" evidence="2">
    <location>
        <begin position="210"/>
        <end position="409"/>
    </location>
</feature>
<dbReference type="Proteomes" id="UP000298138">
    <property type="component" value="Unassembled WGS sequence"/>
</dbReference>
<dbReference type="SUPFAM" id="SSF53474">
    <property type="entry name" value="alpha/beta-Hydrolases"/>
    <property type="match status" value="1"/>
</dbReference>
<dbReference type="InterPro" id="IPR013094">
    <property type="entry name" value="AB_hydrolase_3"/>
</dbReference>
<evidence type="ECO:0000256" key="1">
    <source>
        <dbReference type="ARBA" id="ARBA00022801"/>
    </source>
</evidence>
<dbReference type="GO" id="GO:0016787">
    <property type="term" value="F:hydrolase activity"/>
    <property type="evidence" value="ECO:0007669"/>
    <property type="project" value="UniProtKB-KW"/>
</dbReference>
<gene>
    <name evidence="3" type="ORF">EX30DRAFT_393970</name>
</gene>